<feature type="chain" id="PRO_5009914476" evidence="8">
    <location>
        <begin position="23"/>
        <end position="1040"/>
    </location>
</feature>
<evidence type="ECO:0000256" key="3">
    <source>
        <dbReference type="ARBA" id="ARBA00022452"/>
    </source>
</evidence>
<organism evidence="10 11">
    <name type="scientific">Leeuwenhoekiella palythoae</name>
    <dbReference type="NCBI Taxonomy" id="573501"/>
    <lineage>
        <taxon>Bacteria</taxon>
        <taxon>Pseudomonadati</taxon>
        <taxon>Bacteroidota</taxon>
        <taxon>Flavobacteriia</taxon>
        <taxon>Flavobacteriales</taxon>
        <taxon>Flavobacteriaceae</taxon>
        <taxon>Leeuwenhoekiella</taxon>
    </lineage>
</organism>
<evidence type="ECO:0000256" key="6">
    <source>
        <dbReference type="ARBA" id="ARBA00023237"/>
    </source>
</evidence>
<dbReference type="Gene3D" id="2.60.40.1120">
    <property type="entry name" value="Carboxypeptidase-like, regulatory domain"/>
    <property type="match status" value="1"/>
</dbReference>
<keyword evidence="4 7" id="KW-0812">Transmembrane</keyword>
<accession>A0A1M5VK69</accession>
<evidence type="ECO:0000256" key="1">
    <source>
        <dbReference type="ARBA" id="ARBA00004571"/>
    </source>
</evidence>
<dbReference type="Proteomes" id="UP000184240">
    <property type="component" value="Unassembled WGS sequence"/>
</dbReference>
<dbReference type="STRING" id="573501.SAMN04487999_0791"/>
<dbReference type="Gene3D" id="2.170.130.10">
    <property type="entry name" value="TonB-dependent receptor, plug domain"/>
    <property type="match status" value="1"/>
</dbReference>
<dbReference type="InterPro" id="IPR037066">
    <property type="entry name" value="Plug_dom_sf"/>
</dbReference>
<dbReference type="InterPro" id="IPR036942">
    <property type="entry name" value="Beta-barrel_TonB_sf"/>
</dbReference>
<dbReference type="InterPro" id="IPR008969">
    <property type="entry name" value="CarboxyPept-like_regulatory"/>
</dbReference>
<dbReference type="RefSeq" id="WP_072980661.1">
    <property type="nucleotide sequence ID" value="NZ_CP084318.1"/>
</dbReference>
<dbReference type="InterPro" id="IPR012910">
    <property type="entry name" value="Plug_dom"/>
</dbReference>
<comment type="subcellular location">
    <subcellularLocation>
        <location evidence="1 7">Cell outer membrane</location>
        <topology evidence="1 7">Multi-pass membrane protein</topology>
    </subcellularLocation>
</comment>
<reference evidence="11" key="1">
    <citation type="submission" date="2016-11" db="EMBL/GenBank/DDBJ databases">
        <authorList>
            <person name="Varghese N."/>
            <person name="Submissions S."/>
        </authorList>
    </citation>
    <scope>NUCLEOTIDE SEQUENCE [LARGE SCALE GENOMIC DNA]</scope>
    <source>
        <strain evidence="11">DSM 19859</strain>
    </source>
</reference>
<keyword evidence="8" id="KW-0732">Signal</keyword>
<keyword evidence="3 7" id="KW-1134">Transmembrane beta strand</keyword>
<keyword evidence="2 7" id="KW-0813">Transport</keyword>
<dbReference type="GO" id="GO:0009279">
    <property type="term" value="C:cell outer membrane"/>
    <property type="evidence" value="ECO:0007669"/>
    <property type="project" value="UniProtKB-SubCell"/>
</dbReference>
<feature type="signal peptide" evidence="8">
    <location>
        <begin position="1"/>
        <end position="22"/>
    </location>
</feature>
<evidence type="ECO:0000313" key="11">
    <source>
        <dbReference type="Proteomes" id="UP000184240"/>
    </source>
</evidence>
<evidence type="ECO:0000256" key="8">
    <source>
        <dbReference type="SAM" id="SignalP"/>
    </source>
</evidence>
<dbReference type="NCBIfam" id="TIGR04056">
    <property type="entry name" value="OMP_RagA_SusC"/>
    <property type="match status" value="1"/>
</dbReference>
<evidence type="ECO:0000259" key="9">
    <source>
        <dbReference type="Pfam" id="PF07715"/>
    </source>
</evidence>
<evidence type="ECO:0000256" key="2">
    <source>
        <dbReference type="ARBA" id="ARBA00022448"/>
    </source>
</evidence>
<dbReference type="EMBL" id="FQXT01000002">
    <property type="protein sequence ID" value="SHH75649.1"/>
    <property type="molecule type" value="Genomic_DNA"/>
</dbReference>
<protein>
    <submittedName>
        <fullName evidence="10">TonB-linked outer membrane protein, SusC/RagA family</fullName>
    </submittedName>
</protein>
<dbReference type="OrthoDB" id="9768177at2"/>
<dbReference type="InterPro" id="IPR023996">
    <property type="entry name" value="TonB-dep_OMP_SusC/RagA"/>
</dbReference>
<evidence type="ECO:0000256" key="4">
    <source>
        <dbReference type="ARBA" id="ARBA00022692"/>
    </source>
</evidence>
<dbReference type="PROSITE" id="PS52016">
    <property type="entry name" value="TONB_DEPENDENT_REC_3"/>
    <property type="match status" value="1"/>
</dbReference>
<keyword evidence="6 7" id="KW-0998">Cell outer membrane</keyword>
<comment type="similarity">
    <text evidence="7">Belongs to the TonB-dependent receptor family.</text>
</comment>
<name>A0A1M5VK69_9FLAO</name>
<dbReference type="Pfam" id="PF13715">
    <property type="entry name" value="CarbopepD_reg_2"/>
    <property type="match status" value="1"/>
</dbReference>
<dbReference type="InterPro" id="IPR039426">
    <property type="entry name" value="TonB-dep_rcpt-like"/>
</dbReference>
<evidence type="ECO:0000256" key="5">
    <source>
        <dbReference type="ARBA" id="ARBA00023136"/>
    </source>
</evidence>
<sequence length="1040" mass="115407">MKIKTKGFLMLFFALVVQMALAQTQTITGTVVDDTGLPLPGASVVIKGTSTGTSTDFDGNFSLNASTGDILVVSFMGFNDQEIPVTEETTYSISLKSGESLDEVVVTANGIKREKKSLGYSQQSIDGSSVVQAKDTDINSALAGKIAGVQLIGSPSSTFDNALIRLRGETGVLYVVDGVKIYSVSDINMEDVADISVLKGVAGTALYGTEARNGAVIITTKSAKNGETRISIDEAVSMSSLYLLPEYQNQYGGGYSQEFSTFEGQLTPNYSADESWGPELDGTLVRHWDSWIPNSDTYGELRPWSANPDNVRDFYETATTNNLTFSLLKGGDDYNIKTTINNLKTSLITPNTNREQTTVSFKGSYNVAPKLKFNGNFNYQYRLTDNFPVQGYGSIGSNFNQWWQRQLDINRLKNYRQNGQVYSWNMKSASDPTPLYWNSPYFDVYENTNSQIKNAVYGSIGLEYEYDEHLSGLVDLRRTFNSYEYESKTGWYGLSQPGYSENTTTNEFNELYTQINYENKFGAFDVVANVGAQWNQRKYSYIGANTTGGLQIPDYYSIRTSVGNINYSRDHSSEKNYSMFATASIGYENYLYLDGSYRKEWSSTADVNDNSVDTYGVSGSFIFTNVLENNDVLSFGKLRAGLAQAPSFPGVYALNNTYSIQNSYEDKLSISTPNTLANLTLKGGIREEKELGTELRFFGNRIGLDFTYFARKDSELPSSLTINGATGYTATTGNESITKTNGWELGITATPFDGPDFRWNMAFNIANYNKKVVKINDLTDQTLLASVWRGYLYADEGDDWGNIYGYKWQRDEDGNILLNEAGTPQYTNAIEKIANIQPDFTGGFNNQMSYKNFDLNFSFDFQKGGKFYSVTKMFNASSGVGIQTVGTNDLGNPIRDVVIDASGNEVTSVNVNNAQSSSGGIRVDGADATTGELVSYYVNPRTYFGNLYGVVEEWLYDASYIKLRQASLGYNFPKSMIENLPFENVKVSVYANNLWLIYSSVKGIDPSEIEDYYSSGNARWVEAGQNPSQRTFGMDIKLTF</sequence>
<gene>
    <name evidence="10" type="ORF">SAMN04487999_0791</name>
</gene>
<dbReference type="Gene3D" id="2.40.170.20">
    <property type="entry name" value="TonB-dependent receptor, beta-barrel domain"/>
    <property type="match status" value="1"/>
</dbReference>
<evidence type="ECO:0000313" key="10">
    <source>
        <dbReference type="EMBL" id="SHH75649.1"/>
    </source>
</evidence>
<feature type="domain" description="TonB-dependent receptor plug" evidence="9">
    <location>
        <begin position="115"/>
        <end position="215"/>
    </location>
</feature>
<proteinExistence type="inferred from homology"/>
<dbReference type="Pfam" id="PF07715">
    <property type="entry name" value="Plug"/>
    <property type="match status" value="1"/>
</dbReference>
<dbReference type="FunFam" id="2.60.40.1120:FF:000003">
    <property type="entry name" value="Outer membrane protein Omp121"/>
    <property type="match status" value="1"/>
</dbReference>
<dbReference type="SUPFAM" id="SSF56935">
    <property type="entry name" value="Porins"/>
    <property type="match status" value="1"/>
</dbReference>
<dbReference type="SUPFAM" id="SSF49464">
    <property type="entry name" value="Carboxypeptidase regulatory domain-like"/>
    <property type="match status" value="1"/>
</dbReference>
<dbReference type="AlphaFoldDB" id="A0A1M5VK69"/>
<keyword evidence="5 7" id="KW-0472">Membrane</keyword>
<evidence type="ECO:0000256" key="7">
    <source>
        <dbReference type="PROSITE-ProRule" id="PRU01360"/>
    </source>
</evidence>